<dbReference type="Pfam" id="PF10345">
    <property type="entry name" value="Cohesin_load"/>
    <property type="match status" value="1"/>
</dbReference>
<keyword evidence="7" id="KW-0539">Nucleus</keyword>
<evidence type="ECO:0000256" key="2">
    <source>
        <dbReference type="ARBA" id="ARBA00008585"/>
    </source>
</evidence>
<accession>A0A7R9DK92</accession>
<evidence type="ECO:0000256" key="8">
    <source>
        <dbReference type="ARBA" id="ARBA00023306"/>
    </source>
</evidence>
<evidence type="ECO:0000256" key="7">
    <source>
        <dbReference type="ARBA" id="ARBA00023242"/>
    </source>
</evidence>
<gene>
    <name evidence="10" type="ORF">TCEB3V08_LOCUS12358</name>
</gene>
<dbReference type="GO" id="GO:0005654">
    <property type="term" value="C:nucleoplasm"/>
    <property type="evidence" value="ECO:0007669"/>
    <property type="project" value="UniProtKB-SubCell"/>
</dbReference>
<reference evidence="10" key="1">
    <citation type="submission" date="2020-11" db="EMBL/GenBank/DDBJ databases">
        <authorList>
            <person name="Tran Van P."/>
        </authorList>
    </citation>
    <scope>NUCLEOTIDE SEQUENCE</scope>
</reference>
<evidence type="ECO:0000256" key="1">
    <source>
        <dbReference type="ARBA" id="ARBA00004642"/>
    </source>
</evidence>
<sequence>MLRVTTRGHAQLDAGLVIWTVHSKTDLEWGIHARNEGSDMFDIYCHAWNDKADRPKLIWLLSQMINAFDDVKFEAASVLAELYEQQSQSNLSKPILRKAIELSQHSVYWHCRLIFQLAQIHATERDYELASSLLGVGVDYAHISSAFYTRVLFLLSRCMVSLNTDIITITISLQLLAISQY</sequence>
<comment type="subcellular location">
    <subcellularLocation>
        <location evidence="1">Nucleus</location>
        <location evidence="1">Nucleoplasm</location>
    </subcellularLocation>
</comment>
<proteinExistence type="inferred from homology"/>
<evidence type="ECO:0000256" key="3">
    <source>
        <dbReference type="ARBA" id="ARBA00022618"/>
    </source>
</evidence>
<name>A0A7R9DK92_TIMCR</name>
<comment type="similarity">
    <text evidence="2">Belongs to the SCC4/mau-2 family.</text>
</comment>
<evidence type="ECO:0000256" key="4">
    <source>
        <dbReference type="ARBA" id="ARBA00022776"/>
    </source>
</evidence>
<dbReference type="GO" id="GO:0007059">
    <property type="term" value="P:chromosome segregation"/>
    <property type="evidence" value="ECO:0007669"/>
    <property type="project" value="UniProtKB-KW"/>
</dbReference>
<keyword evidence="5" id="KW-0802">TPR repeat</keyword>
<dbReference type="AlphaFoldDB" id="A0A7R9DK92"/>
<organism evidence="10">
    <name type="scientific">Timema cristinae</name>
    <name type="common">Walking stick</name>
    <dbReference type="NCBI Taxonomy" id="61476"/>
    <lineage>
        <taxon>Eukaryota</taxon>
        <taxon>Metazoa</taxon>
        <taxon>Ecdysozoa</taxon>
        <taxon>Arthropoda</taxon>
        <taxon>Hexapoda</taxon>
        <taxon>Insecta</taxon>
        <taxon>Pterygota</taxon>
        <taxon>Neoptera</taxon>
        <taxon>Polyneoptera</taxon>
        <taxon>Phasmatodea</taxon>
        <taxon>Timematodea</taxon>
        <taxon>Timematoidea</taxon>
        <taxon>Timematidae</taxon>
        <taxon>Timema</taxon>
    </lineage>
</organism>
<keyword evidence="3" id="KW-0132">Cell division</keyword>
<evidence type="ECO:0000256" key="9">
    <source>
        <dbReference type="ARBA" id="ARBA00030523"/>
    </source>
</evidence>
<evidence type="ECO:0000313" key="10">
    <source>
        <dbReference type="EMBL" id="CAD7415219.1"/>
    </source>
</evidence>
<dbReference type="GO" id="GO:0007064">
    <property type="term" value="P:mitotic sister chromatid cohesion"/>
    <property type="evidence" value="ECO:0007669"/>
    <property type="project" value="InterPro"/>
</dbReference>
<evidence type="ECO:0000256" key="6">
    <source>
        <dbReference type="ARBA" id="ARBA00022829"/>
    </source>
</evidence>
<dbReference type="EMBL" id="OC325660">
    <property type="protein sequence ID" value="CAD7415219.1"/>
    <property type="molecule type" value="Genomic_DNA"/>
</dbReference>
<keyword evidence="4" id="KW-0498">Mitosis</keyword>
<dbReference type="PANTHER" id="PTHR21394">
    <property type="entry name" value="MAU2 CHROMATID COHESION FACTOR HOMOLOG"/>
    <property type="match status" value="1"/>
</dbReference>
<keyword evidence="6" id="KW-0159">Chromosome partition</keyword>
<evidence type="ECO:0000256" key="5">
    <source>
        <dbReference type="ARBA" id="ARBA00022803"/>
    </source>
</evidence>
<dbReference type="GO" id="GO:0051301">
    <property type="term" value="P:cell division"/>
    <property type="evidence" value="ECO:0007669"/>
    <property type="project" value="UniProtKB-KW"/>
</dbReference>
<dbReference type="InterPro" id="IPR019440">
    <property type="entry name" value="MAU2"/>
</dbReference>
<keyword evidence="8" id="KW-0131">Cell cycle</keyword>
<protein>
    <recommendedName>
        <fullName evidence="9">Cohesin loading complex subunit SCC4 homolog</fullName>
    </recommendedName>
</protein>